<dbReference type="Gene3D" id="3.40.718.10">
    <property type="entry name" value="Isopropylmalate Dehydrogenase"/>
    <property type="match status" value="1"/>
</dbReference>
<protein>
    <submittedName>
        <fullName evidence="5">Phosphate butyryltransferase</fullName>
    </submittedName>
</protein>
<dbReference type="AlphaFoldDB" id="A0A1I3BPX7"/>
<evidence type="ECO:0000256" key="1">
    <source>
        <dbReference type="ARBA" id="ARBA00005656"/>
    </source>
</evidence>
<keyword evidence="2 5" id="KW-0808">Transferase</keyword>
<dbReference type="RefSeq" id="WP_047390202.1">
    <property type="nucleotide sequence ID" value="NZ_FOQE01000008.1"/>
</dbReference>
<dbReference type="InterPro" id="IPR002505">
    <property type="entry name" value="PTA_PTB"/>
</dbReference>
<comment type="similarity">
    <text evidence="1">Belongs to the phosphate acetyltransferase and butyryltransferase family.</text>
</comment>
<dbReference type="PIRSF" id="PIRSF000428">
    <property type="entry name" value="P_Ac_trans"/>
    <property type="match status" value="1"/>
</dbReference>
<accession>A0A1I3BPX7</accession>
<dbReference type="Pfam" id="PF01515">
    <property type="entry name" value="PTA_PTB"/>
    <property type="match status" value="1"/>
</dbReference>
<dbReference type="EMBL" id="FOQE01000008">
    <property type="protein sequence ID" value="SFH64293.1"/>
    <property type="molecule type" value="Genomic_DNA"/>
</dbReference>
<keyword evidence="3" id="KW-0012">Acyltransferase</keyword>
<proteinExistence type="inferred from homology"/>
<feature type="domain" description="Phosphate acetyl/butaryl transferase" evidence="4">
    <location>
        <begin position="57"/>
        <end position="263"/>
    </location>
</feature>
<evidence type="ECO:0000256" key="2">
    <source>
        <dbReference type="ARBA" id="ARBA00022679"/>
    </source>
</evidence>
<gene>
    <name evidence="5" type="ORF">SAMN04489868_10855</name>
</gene>
<reference evidence="5 6" key="1">
    <citation type="submission" date="2016-10" db="EMBL/GenBank/DDBJ databases">
        <authorList>
            <person name="de Groot N.N."/>
        </authorList>
    </citation>
    <scope>NUCLEOTIDE SEQUENCE [LARGE SCALE GENOMIC DNA]</scope>
    <source>
        <strain evidence="5 6">DSM 27630</strain>
    </source>
</reference>
<evidence type="ECO:0000259" key="4">
    <source>
        <dbReference type="Pfam" id="PF01515"/>
    </source>
</evidence>
<evidence type="ECO:0000313" key="5">
    <source>
        <dbReference type="EMBL" id="SFH64293.1"/>
    </source>
</evidence>
<dbReference type="InterPro" id="IPR050500">
    <property type="entry name" value="Phos_Acetyltrans/Butyryltrans"/>
</dbReference>
<keyword evidence="6" id="KW-1185">Reference proteome</keyword>
<name>A0A1I3BPX7_9LACT</name>
<dbReference type="OrthoDB" id="9774179at2"/>
<sequence length="275" mass="29637">MVTVAVAGGSREEILALVTRAHEKYPGTLTFLVFDTADNIDQQGVWEYIPCKDEKEMVKKAVSSVANDQAQILLKGIVQTHTILKEVLQKEHGLKTQNVLSHAALIDLPNIDRPILLADAGMNIAPSKEELIDIIHNTAGVAAKIGLMKPKIALLSAAENVNPKMPSSVLAKEVTEHFSESKEVTVFGPISLDLALSKEAVAHKRFTGPIEGDADILIVPNIDVGNVLYKSLVLFGKAVTGGTIVGTKVPIVLTSRSDALESKLYSLEFAMKQVQ</sequence>
<dbReference type="PANTHER" id="PTHR43356">
    <property type="entry name" value="PHOSPHATE ACETYLTRANSFERASE"/>
    <property type="match status" value="1"/>
</dbReference>
<dbReference type="PANTHER" id="PTHR43356:SF2">
    <property type="entry name" value="PHOSPHATE ACETYLTRANSFERASE"/>
    <property type="match status" value="1"/>
</dbReference>
<evidence type="ECO:0000256" key="3">
    <source>
        <dbReference type="ARBA" id="ARBA00023315"/>
    </source>
</evidence>
<dbReference type="SUPFAM" id="SSF53659">
    <property type="entry name" value="Isocitrate/Isopropylmalate dehydrogenase-like"/>
    <property type="match status" value="1"/>
</dbReference>
<evidence type="ECO:0000313" key="6">
    <source>
        <dbReference type="Proteomes" id="UP000198668"/>
    </source>
</evidence>
<dbReference type="Proteomes" id="UP000198668">
    <property type="component" value="Unassembled WGS sequence"/>
</dbReference>
<dbReference type="GO" id="GO:0016746">
    <property type="term" value="F:acyltransferase activity"/>
    <property type="evidence" value="ECO:0007669"/>
    <property type="project" value="UniProtKB-KW"/>
</dbReference>
<dbReference type="InterPro" id="IPR012147">
    <property type="entry name" value="P_Ac_Bu_trans"/>
</dbReference>
<organism evidence="5 6">
    <name type="scientific">Pisciglobus halotolerans</name>
    <dbReference type="NCBI Taxonomy" id="745365"/>
    <lineage>
        <taxon>Bacteria</taxon>
        <taxon>Bacillati</taxon>
        <taxon>Bacillota</taxon>
        <taxon>Bacilli</taxon>
        <taxon>Lactobacillales</taxon>
        <taxon>Carnobacteriaceae</taxon>
    </lineage>
</organism>